<gene>
    <name evidence="5" type="ORF">M0G41_09915</name>
</gene>
<proteinExistence type="predicted"/>
<keyword evidence="2" id="KW-0808">Transferase</keyword>
<dbReference type="SUPFAM" id="SSF53756">
    <property type="entry name" value="UDP-Glycosyltransferase/glycogen phosphorylase"/>
    <property type="match status" value="1"/>
</dbReference>
<dbReference type="EMBL" id="JALNMH010000007">
    <property type="protein sequence ID" value="MCK7593987.1"/>
    <property type="molecule type" value="Genomic_DNA"/>
</dbReference>
<dbReference type="InterPro" id="IPR001296">
    <property type="entry name" value="Glyco_trans_1"/>
</dbReference>
<evidence type="ECO:0000259" key="3">
    <source>
        <dbReference type="Pfam" id="PF00534"/>
    </source>
</evidence>
<dbReference type="Pfam" id="PF00534">
    <property type="entry name" value="Glycos_transf_1"/>
    <property type="match status" value="1"/>
</dbReference>
<evidence type="ECO:0000256" key="1">
    <source>
        <dbReference type="ARBA" id="ARBA00022676"/>
    </source>
</evidence>
<keyword evidence="6" id="KW-1185">Reference proteome</keyword>
<feature type="domain" description="Glycosyltransferase subfamily 4-like N-terminal" evidence="4">
    <location>
        <begin position="15"/>
        <end position="170"/>
    </location>
</feature>
<evidence type="ECO:0000313" key="5">
    <source>
        <dbReference type="EMBL" id="MCK7593987.1"/>
    </source>
</evidence>
<organism evidence="5 6">
    <name type="scientific">Pseudomarimonas salicorniae</name>
    <dbReference type="NCBI Taxonomy" id="2933270"/>
    <lineage>
        <taxon>Bacteria</taxon>
        <taxon>Pseudomonadati</taxon>
        <taxon>Pseudomonadota</taxon>
        <taxon>Gammaproteobacteria</taxon>
        <taxon>Lysobacterales</taxon>
        <taxon>Lysobacteraceae</taxon>
        <taxon>Pseudomarimonas</taxon>
    </lineage>
</organism>
<dbReference type="InterPro" id="IPR028098">
    <property type="entry name" value="Glyco_trans_4-like_N"/>
</dbReference>
<keyword evidence="1" id="KW-0328">Glycosyltransferase</keyword>
<dbReference type="Pfam" id="PF13439">
    <property type="entry name" value="Glyco_transf_4"/>
    <property type="match status" value="1"/>
</dbReference>
<dbReference type="RefSeq" id="WP_248208802.1">
    <property type="nucleotide sequence ID" value="NZ_JALNMH010000007.1"/>
</dbReference>
<dbReference type="Proteomes" id="UP001431449">
    <property type="component" value="Unassembled WGS sequence"/>
</dbReference>
<dbReference type="PANTHER" id="PTHR12526:SF510">
    <property type="entry name" value="D-INOSITOL 3-PHOSPHATE GLYCOSYLTRANSFERASE"/>
    <property type="match status" value="1"/>
</dbReference>
<sequence length="372" mass="40250">MSGKRILVVSDEMEVGGSQRQIVRLLLGLKSRGVDVSLLYFRKPSFLLDAVVEAGIPVKRIDKRSALDPRFLAALWRFLRRGRFDLVHAFSITAEVWVRLALYGVPGTRLVSSIRGLGLDDPAWTFRAKRWIAAGSAGIISNSAAGADLVAQRSAVPRERIDVVPNAVDLPEPIDAARRAAAREALDLPAGQPLVAYVGRLVGFKNIGLLLRALARLPEARRPWLWIAGDGPERGFLEGLCDELALRPWVRFLGERKDAAVLMQAADLLASSSRDEGMSNSILEAMSHGLPVVATAVGGSPELITDNESGLLVPNEDEAALAAALDRMLGDAELRHRLGAGARETIERRFASGAMVESTLSIYRRCLDGAPA</sequence>
<name>A0ABT0GI15_9GAMM</name>
<evidence type="ECO:0000313" key="6">
    <source>
        <dbReference type="Proteomes" id="UP001431449"/>
    </source>
</evidence>
<feature type="domain" description="Glycosyl transferase family 1" evidence="3">
    <location>
        <begin position="181"/>
        <end position="344"/>
    </location>
</feature>
<evidence type="ECO:0000259" key="4">
    <source>
        <dbReference type="Pfam" id="PF13439"/>
    </source>
</evidence>
<reference evidence="5" key="1">
    <citation type="submission" date="2022-04" db="EMBL/GenBank/DDBJ databases">
        <title>Lysobacter sp. CAU 1642 isolated from sea sand.</title>
        <authorList>
            <person name="Kim W."/>
        </authorList>
    </citation>
    <scope>NUCLEOTIDE SEQUENCE</scope>
    <source>
        <strain evidence="5">CAU 1642</strain>
    </source>
</reference>
<accession>A0ABT0GI15</accession>
<evidence type="ECO:0000256" key="2">
    <source>
        <dbReference type="ARBA" id="ARBA00022679"/>
    </source>
</evidence>
<dbReference type="PANTHER" id="PTHR12526">
    <property type="entry name" value="GLYCOSYLTRANSFERASE"/>
    <property type="match status" value="1"/>
</dbReference>
<protein>
    <submittedName>
        <fullName evidence="5">Glycosyltransferase</fullName>
    </submittedName>
</protein>
<dbReference type="Gene3D" id="3.40.50.2000">
    <property type="entry name" value="Glycogen Phosphorylase B"/>
    <property type="match status" value="2"/>
</dbReference>
<dbReference type="CDD" id="cd03811">
    <property type="entry name" value="GT4_GT28_WabH-like"/>
    <property type="match status" value="1"/>
</dbReference>
<comment type="caution">
    <text evidence="5">The sequence shown here is derived from an EMBL/GenBank/DDBJ whole genome shotgun (WGS) entry which is preliminary data.</text>
</comment>